<dbReference type="Pfam" id="PF01852">
    <property type="entry name" value="START"/>
    <property type="match status" value="1"/>
</dbReference>
<evidence type="ECO:0000313" key="3">
    <source>
        <dbReference type="EMBL" id="ONG41062.1"/>
    </source>
</evidence>
<dbReference type="InterPro" id="IPR002913">
    <property type="entry name" value="START_lipid-bd_dom"/>
</dbReference>
<feature type="domain" description="START" evidence="2">
    <location>
        <begin position="60"/>
        <end position="217"/>
    </location>
</feature>
<dbReference type="GO" id="GO:0008289">
    <property type="term" value="F:lipid binding"/>
    <property type="evidence" value="ECO:0007669"/>
    <property type="project" value="InterPro"/>
</dbReference>
<dbReference type="PANTHER" id="PTHR19308:SF14">
    <property type="entry name" value="START DOMAIN-CONTAINING PROTEIN"/>
    <property type="match status" value="1"/>
</dbReference>
<dbReference type="STRING" id="1907941.BKE30_06470"/>
<name>A0A1S8CWB3_9GAMM</name>
<reference evidence="3 4" key="1">
    <citation type="submission" date="2016-10" db="EMBL/GenBank/DDBJ databases">
        <title>Draft Genome sequence of Alkanindiges sp. strain H1.</title>
        <authorList>
            <person name="Subhash Y."/>
            <person name="Lee S."/>
        </authorList>
    </citation>
    <scope>NUCLEOTIDE SEQUENCE [LARGE SCALE GENOMIC DNA]</scope>
    <source>
        <strain evidence="3 4">H1</strain>
    </source>
</reference>
<proteinExistence type="predicted"/>
<dbReference type="Gene3D" id="3.30.530.20">
    <property type="match status" value="1"/>
</dbReference>
<dbReference type="EMBL" id="MLCN01000014">
    <property type="protein sequence ID" value="ONG41062.1"/>
    <property type="molecule type" value="Genomic_DNA"/>
</dbReference>
<sequence>MKHTANRFSARKLCYAIGLSLLTLSTGHAAADLSRAKLAINKNGIKVWTYQLPNNPAFNYRATTVLNSSVTSVAAVILDTDYLIQWVPYVSAVNVIDRNDASGSFIIRMQLDFPFPLQDRDVVIQGKISQASDGTVVIKNRAISDSRVPVRHNVVRLNHYEGDWTLKPLGPAKTEVSTTGYGDPGGVIPLSVANLFVQQQPYQMLGRMKNYVKSSRYQNAQLSMVKDPYAKK</sequence>
<dbReference type="PANTHER" id="PTHR19308">
    <property type="entry name" value="PHOSPHATIDYLCHOLINE TRANSFER PROTEIN"/>
    <property type="match status" value="1"/>
</dbReference>
<protein>
    <recommendedName>
        <fullName evidence="2">START domain-containing protein</fullName>
    </recommendedName>
</protein>
<dbReference type="SUPFAM" id="SSF55961">
    <property type="entry name" value="Bet v1-like"/>
    <property type="match status" value="1"/>
</dbReference>
<dbReference type="RefSeq" id="WP_076877790.1">
    <property type="nucleotide sequence ID" value="NZ_MLCN01000014.1"/>
</dbReference>
<evidence type="ECO:0000256" key="1">
    <source>
        <dbReference type="SAM" id="SignalP"/>
    </source>
</evidence>
<dbReference type="GO" id="GO:0005737">
    <property type="term" value="C:cytoplasm"/>
    <property type="evidence" value="ECO:0007669"/>
    <property type="project" value="UniProtKB-ARBA"/>
</dbReference>
<dbReference type="InterPro" id="IPR023393">
    <property type="entry name" value="START-like_dom_sf"/>
</dbReference>
<comment type="caution">
    <text evidence="3">The sequence shown here is derived from an EMBL/GenBank/DDBJ whole genome shotgun (WGS) entry which is preliminary data.</text>
</comment>
<dbReference type="OrthoDB" id="5734556at2"/>
<dbReference type="PIRSF" id="PIRSF039033">
    <property type="entry name" value="START_dom"/>
    <property type="match status" value="1"/>
</dbReference>
<keyword evidence="4" id="KW-1185">Reference proteome</keyword>
<evidence type="ECO:0000313" key="4">
    <source>
        <dbReference type="Proteomes" id="UP000192132"/>
    </source>
</evidence>
<dbReference type="Proteomes" id="UP000192132">
    <property type="component" value="Unassembled WGS sequence"/>
</dbReference>
<dbReference type="InterPro" id="IPR051213">
    <property type="entry name" value="START_lipid_transfer"/>
</dbReference>
<gene>
    <name evidence="3" type="ORF">BKE30_06470</name>
</gene>
<accession>A0A1S8CWB3</accession>
<feature type="chain" id="PRO_5012323036" description="START domain-containing protein" evidence="1">
    <location>
        <begin position="31"/>
        <end position="232"/>
    </location>
</feature>
<feature type="signal peptide" evidence="1">
    <location>
        <begin position="1"/>
        <end position="30"/>
    </location>
</feature>
<dbReference type="InterPro" id="IPR028347">
    <property type="entry name" value="START_dom_prot"/>
</dbReference>
<keyword evidence="1" id="KW-0732">Signal</keyword>
<dbReference type="AlphaFoldDB" id="A0A1S8CWB3"/>
<dbReference type="PROSITE" id="PS50848">
    <property type="entry name" value="START"/>
    <property type="match status" value="1"/>
</dbReference>
<organism evidence="3 4">
    <name type="scientific">Alkanindiges hydrocarboniclasticus</name>
    <dbReference type="NCBI Taxonomy" id="1907941"/>
    <lineage>
        <taxon>Bacteria</taxon>
        <taxon>Pseudomonadati</taxon>
        <taxon>Pseudomonadota</taxon>
        <taxon>Gammaproteobacteria</taxon>
        <taxon>Moraxellales</taxon>
        <taxon>Moraxellaceae</taxon>
        <taxon>Alkanindiges</taxon>
    </lineage>
</organism>
<evidence type="ECO:0000259" key="2">
    <source>
        <dbReference type="PROSITE" id="PS50848"/>
    </source>
</evidence>